<keyword evidence="4 5" id="KW-0472">Membrane</keyword>
<accession>D1CH07</accession>
<dbReference type="Pfam" id="PF01794">
    <property type="entry name" value="Ferric_reduct"/>
    <property type="match status" value="1"/>
</dbReference>
<keyword evidence="2 5" id="KW-0812">Transmembrane</keyword>
<name>D1CH07_THET1</name>
<feature type="transmembrane region" description="Helical" evidence="5">
    <location>
        <begin position="82"/>
        <end position="100"/>
    </location>
</feature>
<sequence length="217" mass="24308">MRKLRDAALWSVLFALGMLVVSWAAWDRAGAAGENLAWYISRAAGLSAYAILWLNMALGLVIRQGAHTGALPRWRLYDLHQFTAPVALGLLTLHVLALLWDRYVGFTLPQVLIPMLSIYRPLAVALGIVALYLLLLITLSSYLERRLGHKTWRVLHYLSIPAYLLSLYHSVLSGTDSGAFWAVGMYLASFMILVYLANRRFRFLSDRKCNSKLAGGI</sequence>
<comment type="subcellular location">
    <subcellularLocation>
        <location evidence="1">Membrane</location>
        <topology evidence="1">Multi-pass membrane protein</topology>
    </subcellularLocation>
</comment>
<organism evidence="7 8">
    <name type="scientific">Thermobaculum terrenum (strain ATCC BAA-798 / CCMEE 7001 / YNP1)</name>
    <dbReference type="NCBI Taxonomy" id="525904"/>
    <lineage>
        <taxon>Bacteria</taxon>
        <taxon>Bacillati</taxon>
        <taxon>Chloroflexota</taxon>
        <taxon>Chloroflexia</taxon>
        <taxon>Candidatus Thermobaculales</taxon>
        <taxon>Candidatus Thermobaculaceae</taxon>
        <taxon>Thermobaculum</taxon>
    </lineage>
</organism>
<feature type="transmembrane region" description="Helical" evidence="5">
    <location>
        <begin position="120"/>
        <end position="142"/>
    </location>
</feature>
<dbReference type="InterPro" id="IPR013130">
    <property type="entry name" value="Fe3_Rdtase_TM_dom"/>
</dbReference>
<keyword evidence="3 5" id="KW-1133">Transmembrane helix</keyword>
<reference evidence="8" key="1">
    <citation type="journal article" date="2010" name="Stand. Genomic Sci.">
        <title>Complete genome sequence of 'Thermobaculum terrenum' type strain (YNP1).</title>
        <authorList>
            <person name="Kiss H."/>
            <person name="Cleland D."/>
            <person name="Lapidus A."/>
            <person name="Lucas S."/>
            <person name="Glavina Del Rio T."/>
            <person name="Nolan M."/>
            <person name="Tice H."/>
            <person name="Han C."/>
            <person name="Goodwin L."/>
            <person name="Pitluck S."/>
            <person name="Liolios K."/>
            <person name="Ivanova N."/>
            <person name="Mavromatis K."/>
            <person name="Ovchinnikova G."/>
            <person name="Pati A."/>
            <person name="Chen A."/>
            <person name="Palaniappan K."/>
            <person name="Land M."/>
            <person name="Hauser L."/>
            <person name="Chang Y."/>
            <person name="Jeffries C."/>
            <person name="Lu M."/>
            <person name="Brettin T."/>
            <person name="Detter J."/>
            <person name="Goker M."/>
            <person name="Tindall B."/>
            <person name="Beck B."/>
            <person name="McDermott T."/>
            <person name="Woyke T."/>
            <person name="Bristow J."/>
            <person name="Eisen J."/>
            <person name="Markowitz V."/>
            <person name="Hugenholtz P."/>
            <person name="Kyrpides N."/>
            <person name="Klenk H."/>
            <person name="Cheng J."/>
        </authorList>
    </citation>
    <scope>NUCLEOTIDE SEQUENCE [LARGE SCALE GENOMIC DNA]</scope>
    <source>
        <strain evidence="8">ATCC BAA-798 / YNP1</strain>
    </source>
</reference>
<dbReference type="GO" id="GO:0016020">
    <property type="term" value="C:membrane"/>
    <property type="evidence" value="ECO:0007669"/>
    <property type="project" value="UniProtKB-SubCell"/>
</dbReference>
<evidence type="ECO:0000313" key="8">
    <source>
        <dbReference type="Proteomes" id="UP000000323"/>
    </source>
</evidence>
<gene>
    <name evidence="7" type="ordered locus">Tter_2127</name>
</gene>
<feature type="domain" description="Ferric oxidoreductase" evidence="6">
    <location>
        <begin position="46"/>
        <end position="166"/>
    </location>
</feature>
<feature type="transmembrane region" description="Helical" evidence="5">
    <location>
        <begin position="154"/>
        <end position="172"/>
    </location>
</feature>
<evidence type="ECO:0000259" key="6">
    <source>
        <dbReference type="Pfam" id="PF01794"/>
    </source>
</evidence>
<dbReference type="Proteomes" id="UP000000323">
    <property type="component" value="Chromosome 2"/>
</dbReference>
<evidence type="ECO:0000256" key="3">
    <source>
        <dbReference type="ARBA" id="ARBA00022989"/>
    </source>
</evidence>
<dbReference type="KEGG" id="ttr:Tter_2127"/>
<feature type="transmembrane region" description="Helical" evidence="5">
    <location>
        <begin position="7"/>
        <end position="26"/>
    </location>
</feature>
<evidence type="ECO:0000256" key="4">
    <source>
        <dbReference type="ARBA" id="ARBA00023136"/>
    </source>
</evidence>
<dbReference type="STRING" id="525904.Tter_2127"/>
<dbReference type="HOGENOM" id="CLU_083317_2_0_0"/>
<dbReference type="eggNOG" id="COG4097">
    <property type="taxonomic scope" value="Bacteria"/>
</dbReference>
<dbReference type="EMBL" id="CP001826">
    <property type="protein sequence ID" value="ACZ43028.1"/>
    <property type="molecule type" value="Genomic_DNA"/>
</dbReference>
<keyword evidence="8" id="KW-1185">Reference proteome</keyword>
<dbReference type="RefSeq" id="WP_012876059.1">
    <property type="nucleotide sequence ID" value="NC_013526.1"/>
</dbReference>
<evidence type="ECO:0000256" key="1">
    <source>
        <dbReference type="ARBA" id="ARBA00004141"/>
    </source>
</evidence>
<feature type="transmembrane region" description="Helical" evidence="5">
    <location>
        <begin position="38"/>
        <end position="62"/>
    </location>
</feature>
<protein>
    <submittedName>
        <fullName evidence="7">Ferric reductase domain protein protein transmembrane component domain protein</fullName>
    </submittedName>
</protein>
<evidence type="ECO:0000313" key="7">
    <source>
        <dbReference type="EMBL" id="ACZ43028.1"/>
    </source>
</evidence>
<evidence type="ECO:0000256" key="2">
    <source>
        <dbReference type="ARBA" id="ARBA00022692"/>
    </source>
</evidence>
<dbReference type="OrthoDB" id="6656329at2"/>
<feature type="transmembrane region" description="Helical" evidence="5">
    <location>
        <begin position="178"/>
        <end position="198"/>
    </location>
</feature>
<evidence type="ECO:0000256" key="5">
    <source>
        <dbReference type="SAM" id="Phobius"/>
    </source>
</evidence>
<dbReference type="AlphaFoldDB" id="D1CH07"/>
<proteinExistence type="predicted"/>